<proteinExistence type="predicted"/>
<organism evidence="1">
    <name type="scientific">uncultured Caudovirales phage</name>
    <dbReference type="NCBI Taxonomy" id="2100421"/>
    <lineage>
        <taxon>Viruses</taxon>
        <taxon>Duplodnaviria</taxon>
        <taxon>Heunggongvirae</taxon>
        <taxon>Uroviricota</taxon>
        <taxon>Caudoviricetes</taxon>
        <taxon>Peduoviridae</taxon>
        <taxon>Maltschvirus</taxon>
        <taxon>Maltschvirus maltsch</taxon>
    </lineage>
</organism>
<sequence length="161" mass="17604">MDSKTLIKALKIAVRDVIKEELTEILREGLQSTITEMKSTSPVPVNRATGKSVAQTPVKNKVQFQKTGFADILNETPSMKEGSPAISSFADLMNESYQDLSFTSADAQGFGMLRTGQQPAAPQVMNDPETGKTFEVDPAVQKAMTRDYSSLMKAIDKKKGR</sequence>
<accession>A0A6J5NTK9</accession>
<name>A0A6J5NTK9_9CAUD</name>
<dbReference type="EMBL" id="LR796697">
    <property type="protein sequence ID" value="CAB4160385.1"/>
    <property type="molecule type" value="Genomic_DNA"/>
</dbReference>
<gene>
    <name evidence="1" type="ORF">UFOVP723_161</name>
</gene>
<reference evidence="1" key="1">
    <citation type="submission" date="2020-04" db="EMBL/GenBank/DDBJ databases">
        <authorList>
            <person name="Chiriac C."/>
            <person name="Salcher M."/>
            <person name="Ghai R."/>
            <person name="Kavagutti S V."/>
        </authorList>
    </citation>
    <scope>NUCLEOTIDE SEQUENCE</scope>
</reference>
<evidence type="ECO:0000313" key="1">
    <source>
        <dbReference type="EMBL" id="CAB4160385.1"/>
    </source>
</evidence>
<protein>
    <submittedName>
        <fullName evidence="1">Uncharacterized protein</fullName>
    </submittedName>
</protein>